<keyword evidence="3" id="KW-1185">Reference proteome</keyword>
<evidence type="ECO:0000256" key="1">
    <source>
        <dbReference type="SAM" id="SignalP"/>
    </source>
</evidence>
<proteinExistence type="predicted"/>
<evidence type="ECO:0008006" key="4">
    <source>
        <dbReference type="Google" id="ProtNLM"/>
    </source>
</evidence>
<name>A0ABW9USK2_9SPHN</name>
<feature type="chain" id="PRO_5045224162" description="Mlr4354 like protein" evidence="1">
    <location>
        <begin position="25"/>
        <end position="166"/>
    </location>
</feature>
<accession>A0ABW9USK2</accession>
<dbReference type="EMBL" id="WTYO01000001">
    <property type="protein sequence ID" value="MXO67849.1"/>
    <property type="molecule type" value="Genomic_DNA"/>
</dbReference>
<evidence type="ECO:0000313" key="3">
    <source>
        <dbReference type="Proteomes" id="UP000444401"/>
    </source>
</evidence>
<feature type="signal peptide" evidence="1">
    <location>
        <begin position="1"/>
        <end position="24"/>
    </location>
</feature>
<dbReference type="Proteomes" id="UP000444401">
    <property type="component" value="Unassembled WGS sequence"/>
</dbReference>
<organism evidence="2 3">
    <name type="scientific">Pelagerythrobacter marinus</name>
    <dbReference type="NCBI Taxonomy" id="538382"/>
    <lineage>
        <taxon>Bacteria</taxon>
        <taxon>Pseudomonadati</taxon>
        <taxon>Pseudomonadota</taxon>
        <taxon>Alphaproteobacteria</taxon>
        <taxon>Sphingomonadales</taxon>
        <taxon>Erythrobacteraceae</taxon>
        <taxon>Pelagerythrobacter</taxon>
    </lineage>
</organism>
<evidence type="ECO:0000313" key="2">
    <source>
        <dbReference type="EMBL" id="MXO67849.1"/>
    </source>
</evidence>
<keyword evidence="1" id="KW-0732">Signal</keyword>
<sequence>MTRWPIALFGPALAALSLAGPAAARDSLGMFASWAAFRDPGVPRCYAIARPLPSSRPADYRAFASVGTWPRRQVRGQVHFRLSRKLAAEPRISLVVGDRRFALTGGGGDAWALDKGMDAAIVAAMRAAGQMSISATDARNRRFTDRYDLTGAATAMDAASVGCARR</sequence>
<reference evidence="2 3" key="1">
    <citation type="submission" date="2019-12" db="EMBL/GenBank/DDBJ databases">
        <title>Genomic-based taxomic classification of the family Erythrobacteraceae.</title>
        <authorList>
            <person name="Xu L."/>
        </authorList>
    </citation>
    <scope>NUCLEOTIDE SEQUENCE [LARGE SCALE GENOMIC DNA]</scope>
    <source>
        <strain evidence="2 3">H32</strain>
    </source>
</reference>
<comment type="caution">
    <text evidence="2">The sequence shown here is derived from an EMBL/GenBank/DDBJ whole genome shotgun (WGS) entry which is preliminary data.</text>
</comment>
<dbReference type="RefSeq" id="WP_160732474.1">
    <property type="nucleotide sequence ID" value="NZ_WTYO01000001.1"/>
</dbReference>
<protein>
    <recommendedName>
        <fullName evidence="4">Mlr4354 like protein</fullName>
    </recommendedName>
</protein>
<gene>
    <name evidence="2" type="ORF">GRI72_03245</name>
</gene>